<proteinExistence type="predicted"/>
<dbReference type="PANTHER" id="PTHR34612:SF4">
    <property type="entry name" value="GLYCOSIDE HYDROLASE 131 CATALYTIC N-TERMINAL DOMAIN-CONTAINING PROTEIN"/>
    <property type="match status" value="1"/>
</dbReference>
<protein>
    <recommendedName>
        <fullName evidence="2">Glycoside hydrolase 131 catalytic N-terminal domain-containing protein</fullName>
    </recommendedName>
</protein>
<evidence type="ECO:0000313" key="3">
    <source>
        <dbReference type="EMBL" id="KAF2429643.1"/>
    </source>
</evidence>
<keyword evidence="4" id="KW-1185">Reference proteome</keyword>
<dbReference type="AlphaFoldDB" id="A0A9P4NQJ3"/>
<accession>A0A9P4NQJ3</accession>
<dbReference type="EMBL" id="MU007045">
    <property type="protein sequence ID" value="KAF2429643.1"/>
    <property type="molecule type" value="Genomic_DNA"/>
</dbReference>
<dbReference type="PANTHER" id="PTHR34612">
    <property type="entry name" value="GH131_N DOMAIN-CONTAINING PROTEIN"/>
    <property type="match status" value="1"/>
</dbReference>
<evidence type="ECO:0000313" key="4">
    <source>
        <dbReference type="Proteomes" id="UP000800235"/>
    </source>
</evidence>
<keyword evidence="1" id="KW-0732">Signal</keyword>
<dbReference type="Pfam" id="PF18271">
    <property type="entry name" value="GH131_N"/>
    <property type="match status" value="1"/>
</dbReference>
<name>A0A9P4NQJ3_9PEZI</name>
<evidence type="ECO:0000259" key="2">
    <source>
        <dbReference type="Pfam" id="PF18271"/>
    </source>
</evidence>
<organism evidence="3 4">
    <name type="scientific">Tothia fuscella</name>
    <dbReference type="NCBI Taxonomy" id="1048955"/>
    <lineage>
        <taxon>Eukaryota</taxon>
        <taxon>Fungi</taxon>
        <taxon>Dikarya</taxon>
        <taxon>Ascomycota</taxon>
        <taxon>Pezizomycotina</taxon>
        <taxon>Dothideomycetes</taxon>
        <taxon>Pleosporomycetidae</taxon>
        <taxon>Venturiales</taxon>
        <taxon>Cylindrosympodiaceae</taxon>
        <taxon>Tothia</taxon>
    </lineage>
</organism>
<feature type="domain" description="Glycoside hydrolase 131 catalytic N-terminal" evidence="2">
    <location>
        <begin position="28"/>
        <end position="284"/>
    </location>
</feature>
<feature type="signal peptide" evidence="1">
    <location>
        <begin position="1"/>
        <end position="19"/>
    </location>
</feature>
<reference evidence="3" key="1">
    <citation type="journal article" date="2020" name="Stud. Mycol.">
        <title>101 Dothideomycetes genomes: a test case for predicting lifestyles and emergence of pathogens.</title>
        <authorList>
            <person name="Haridas S."/>
            <person name="Albert R."/>
            <person name="Binder M."/>
            <person name="Bloem J."/>
            <person name="Labutti K."/>
            <person name="Salamov A."/>
            <person name="Andreopoulos B."/>
            <person name="Baker S."/>
            <person name="Barry K."/>
            <person name="Bills G."/>
            <person name="Bluhm B."/>
            <person name="Cannon C."/>
            <person name="Castanera R."/>
            <person name="Culley D."/>
            <person name="Daum C."/>
            <person name="Ezra D."/>
            <person name="Gonzalez J."/>
            <person name="Henrissat B."/>
            <person name="Kuo A."/>
            <person name="Liang C."/>
            <person name="Lipzen A."/>
            <person name="Lutzoni F."/>
            <person name="Magnuson J."/>
            <person name="Mondo S."/>
            <person name="Nolan M."/>
            <person name="Ohm R."/>
            <person name="Pangilinan J."/>
            <person name="Park H.-J."/>
            <person name="Ramirez L."/>
            <person name="Alfaro M."/>
            <person name="Sun H."/>
            <person name="Tritt A."/>
            <person name="Yoshinaga Y."/>
            <person name="Zwiers L.-H."/>
            <person name="Turgeon B."/>
            <person name="Goodwin S."/>
            <person name="Spatafora J."/>
            <person name="Crous P."/>
            <person name="Grigoriev I."/>
        </authorList>
    </citation>
    <scope>NUCLEOTIDE SEQUENCE</scope>
    <source>
        <strain evidence="3">CBS 130266</strain>
    </source>
</reference>
<dbReference type="Gene3D" id="2.60.120.1160">
    <property type="match status" value="1"/>
</dbReference>
<dbReference type="OrthoDB" id="5283326at2759"/>
<sequence length="290" mass="32687">MLPLIFGIVPFLLSHQALAQPYTPICKVVLDGRIPLSATPATFDAVSPANPFNPTYARSTNLKWSQILRFPTVTPSVFDWQSKPIEVTINDKSIYNNQKGIRRAGLVFSANSGTDDITNAGVKTFHWSVKQPPVGARPLNLTHEYMNVFHVRQDDKGFQFQFTVGDAMKPKDPRPFTHFRIIDKNENVAFSTLISFKEWQNFAVTLDYNRNVMRIYYSTGNDELKEVVGERPNDNSGKGRFQVGIFKKPTDVSPDVNTYLNTGFQEADFEESQIYGGIYVEDSAGNCITK</sequence>
<comment type="caution">
    <text evidence="3">The sequence shown here is derived from an EMBL/GenBank/DDBJ whole genome shotgun (WGS) entry which is preliminary data.</text>
</comment>
<evidence type="ECO:0000256" key="1">
    <source>
        <dbReference type="SAM" id="SignalP"/>
    </source>
</evidence>
<feature type="chain" id="PRO_5040254549" description="Glycoside hydrolase 131 catalytic N-terminal domain-containing protein" evidence="1">
    <location>
        <begin position="20"/>
        <end position="290"/>
    </location>
</feature>
<dbReference type="InterPro" id="IPR041524">
    <property type="entry name" value="GH131_N"/>
</dbReference>
<gene>
    <name evidence="3" type="ORF">EJ08DRAFT_650294</name>
</gene>
<dbReference type="Proteomes" id="UP000800235">
    <property type="component" value="Unassembled WGS sequence"/>
</dbReference>